<name>A0AAV2SME7_MEGNR</name>
<sequence length="392" mass="43495">VSACVSTVWVVCGPSRSDLTTTSTLTLTRIYQHHCDAKLIPGQEIPQIYTPTVSGNTFTMGPSYVLAKVFILYMFCAGIAECLPRVTRSVSGVEITFFPGLTEDNKDAVVFEQWRRFLEEEEAELAREESVALKLLQQERASLVEPIEYATQKRLLHQFKGSKKHRQEVEDNTYGLINVIGTVEAERRTLESINNIEEPLELVLLGPTQIENTAYSMGRSRPQKRVEVIPSSTIDPLSSLQSSAISSEAVSRLLGDAPPTYNNSPVTISRLQGDAPSTHHSSSPFTVTVPSALINSSNPTRYSPSSSNHEEEKNKRIQEIIHSQQQISEVDLHFLLEDERVSAVGSAIVPHGSNENSPVSVSTNQESSSSGHGQKWTKEEQIDWEETHEYDA</sequence>
<proteinExistence type="predicted"/>
<reference evidence="2 3" key="1">
    <citation type="submission" date="2024-05" db="EMBL/GenBank/DDBJ databases">
        <authorList>
            <person name="Wallberg A."/>
        </authorList>
    </citation>
    <scope>NUCLEOTIDE SEQUENCE [LARGE SCALE GENOMIC DNA]</scope>
</reference>
<feature type="region of interest" description="Disordered" evidence="1">
    <location>
        <begin position="348"/>
        <end position="392"/>
    </location>
</feature>
<protein>
    <submittedName>
        <fullName evidence="2">Uncharacterized protein</fullName>
    </submittedName>
</protein>
<dbReference type="Proteomes" id="UP001497623">
    <property type="component" value="Unassembled WGS sequence"/>
</dbReference>
<gene>
    <name evidence="2" type="ORF">MNOR_LOCUS38397</name>
</gene>
<organism evidence="2 3">
    <name type="scientific">Meganyctiphanes norvegica</name>
    <name type="common">Northern krill</name>
    <name type="synonym">Thysanopoda norvegica</name>
    <dbReference type="NCBI Taxonomy" id="48144"/>
    <lineage>
        <taxon>Eukaryota</taxon>
        <taxon>Metazoa</taxon>
        <taxon>Ecdysozoa</taxon>
        <taxon>Arthropoda</taxon>
        <taxon>Crustacea</taxon>
        <taxon>Multicrustacea</taxon>
        <taxon>Malacostraca</taxon>
        <taxon>Eumalacostraca</taxon>
        <taxon>Eucarida</taxon>
        <taxon>Euphausiacea</taxon>
        <taxon>Euphausiidae</taxon>
        <taxon>Meganyctiphanes</taxon>
    </lineage>
</organism>
<feature type="region of interest" description="Disordered" evidence="1">
    <location>
        <begin position="269"/>
        <end position="314"/>
    </location>
</feature>
<feature type="compositionally biased region" description="Basic and acidic residues" evidence="1">
    <location>
        <begin position="376"/>
        <end position="392"/>
    </location>
</feature>
<feature type="compositionally biased region" description="Low complexity" evidence="1">
    <location>
        <begin position="357"/>
        <end position="370"/>
    </location>
</feature>
<feature type="compositionally biased region" description="Low complexity" evidence="1">
    <location>
        <begin position="295"/>
        <end position="307"/>
    </location>
</feature>
<feature type="compositionally biased region" description="Polar residues" evidence="1">
    <location>
        <begin position="278"/>
        <end position="289"/>
    </location>
</feature>
<keyword evidence="3" id="KW-1185">Reference proteome</keyword>
<dbReference type="EMBL" id="CAXKWB010086826">
    <property type="protein sequence ID" value="CAL4211577.1"/>
    <property type="molecule type" value="Genomic_DNA"/>
</dbReference>
<accession>A0AAV2SME7</accession>
<evidence type="ECO:0000313" key="2">
    <source>
        <dbReference type="EMBL" id="CAL4211577.1"/>
    </source>
</evidence>
<evidence type="ECO:0000256" key="1">
    <source>
        <dbReference type="SAM" id="MobiDB-lite"/>
    </source>
</evidence>
<dbReference type="AlphaFoldDB" id="A0AAV2SME7"/>
<comment type="caution">
    <text evidence="2">The sequence shown here is derived from an EMBL/GenBank/DDBJ whole genome shotgun (WGS) entry which is preliminary data.</text>
</comment>
<feature type="non-terminal residue" evidence="2">
    <location>
        <position position="1"/>
    </location>
</feature>
<evidence type="ECO:0000313" key="3">
    <source>
        <dbReference type="Proteomes" id="UP001497623"/>
    </source>
</evidence>